<organism evidence="13 14">
    <name type="scientific">Thermoflexibacter ruber</name>
    <dbReference type="NCBI Taxonomy" id="1003"/>
    <lineage>
        <taxon>Bacteria</taxon>
        <taxon>Pseudomonadati</taxon>
        <taxon>Bacteroidota</taxon>
        <taxon>Cytophagia</taxon>
        <taxon>Cytophagales</taxon>
        <taxon>Thermoflexibacteraceae</taxon>
        <taxon>Thermoflexibacter</taxon>
    </lineage>
</organism>
<dbReference type="Gene3D" id="3.30.460.20">
    <property type="entry name" value="CorA soluble domain-like"/>
    <property type="match status" value="1"/>
</dbReference>
<dbReference type="STRING" id="1003.SAMN04488541_102246"/>
<protein>
    <submittedName>
        <fullName evidence="13">Magnesium transporter</fullName>
    </submittedName>
</protein>
<dbReference type="GO" id="GO:0015087">
    <property type="term" value="F:cobalt ion transmembrane transporter activity"/>
    <property type="evidence" value="ECO:0007669"/>
    <property type="project" value="TreeGrafter"/>
</dbReference>
<keyword evidence="5 12" id="KW-0812">Transmembrane</keyword>
<comment type="subcellular location">
    <subcellularLocation>
        <location evidence="1">Cell membrane</location>
        <topology evidence="1">Multi-pass membrane protein</topology>
    </subcellularLocation>
</comment>
<feature type="transmembrane region" description="Helical" evidence="12">
    <location>
        <begin position="275"/>
        <end position="296"/>
    </location>
</feature>
<dbReference type="RefSeq" id="WP_177217373.1">
    <property type="nucleotide sequence ID" value="NZ_FONY01000022.1"/>
</dbReference>
<dbReference type="FunFam" id="1.20.58.340:FF:000004">
    <property type="entry name" value="Magnesium transport protein CorA"/>
    <property type="match status" value="1"/>
</dbReference>
<dbReference type="PANTHER" id="PTHR46494">
    <property type="entry name" value="CORA FAMILY METAL ION TRANSPORTER (EUROFUNG)"/>
    <property type="match status" value="1"/>
</dbReference>
<evidence type="ECO:0000256" key="11">
    <source>
        <dbReference type="ARBA" id="ARBA00045497"/>
    </source>
</evidence>
<proteinExistence type="inferred from homology"/>
<evidence type="ECO:0000256" key="10">
    <source>
        <dbReference type="ARBA" id="ARBA00034269"/>
    </source>
</evidence>
<dbReference type="InterPro" id="IPR045863">
    <property type="entry name" value="CorA_TM1_TM2"/>
</dbReference>
<name>A0A1I2H8J1_9BACT</name>
<evidence type="ECO:0000256" key="7">
    <source>
        <dbReference type="ARBA" id="ARBA00022989"/>
    </source>
</evidence>
<comment type="catalytic activity">
    <reaction evidence="10">
        <text>Mg(2+)(in) = Mg(2+)(out)</text>
        <dbReference type="Rhea" id="RHEA:29827"/>
        <dbReference type="ChEBI" id="CHEBI:18420"/>
    </reaction>
</comment>
<dbReference type="Gene3D" id="1.20.58.340">
    <property type="entry name" value="Magnesium transport protein CorA, transmembrane region"/>
    <property type="match status" value="2"/>
</dbReference>
<evidence type="ECO:0000256" key="12">
    <source>
        <dbReference type="SAM" id="Phobius"/>
    </source>
</evidence>
<dbReference type="InterPro" id="IPR045861">
    <property type="entry name" value="CorA_cytoplasmic_dom"/>
</dbReference>
<dbReference type="GO" id="GO:0005886">
    <property type="term" value="C:plasma membrane"/>
    <property type="evidence" value="ECO:0007669"/>
    <property type="project" value="UniProtKB-SubCell"/>
</dbReference>
<evidence type="ECO:0000256" key="2">
    <source>
        <dbReference type="ARBA" id="ARBA00009765"/>
    </source>
</evidence>
<keyword evidence="9 12" id="KW-0472">Membrane</keyword>
<evidence type="ECO:0000256" key="8">
    <source>
        <dbReference type="ARBA" id="ARBA00023065"/>
    </source>
</evidence>
<feature type="transmembrane region" description="Helical" evidence="12">
    <location>
        <begin position="244"/>
        <end position="263"/>
    </location>
</feature>
<accession>A0A1I2H8J1</accession>
<keyword evidence="4" id="KW-1003">Cell membrane</keyword>
<dbReference type="Pfam" id="PF01544">
    <property type="entry name" value="CorA"/>
    <property type="match status" value="1"/>
</dbReference>
<dbReference type="InterPro" id="IPR002523">
    <property type="entry name" value="MgTranspt_CorA/ZnTranspt_ZntB"/>
</dbReference>
<keyword evidence="3" id="KW-0813">Transport</keyword>
<evidence type="ECO:0000256" key="5">
    <source>
        <dbReference type="ARBA" id="ARBA00022692"/>
    </source>
</evidence>
<keyword evidence="14" id="KW-1185">Reference proteome</keyword>
<evidence type="ECO:0000256" key="3">
    <source>
        <dbReference type="ARBA" id="ARBA00022448"/>
    </source>
</evidence>
<comment type="function">
    <text evidence="11">Mediates influx of magnesium ions. Alternates between open and closed states. Activated by low cytoplasmic Mg(2+) levels. Inactive when cytoplasmic Mg(2+) levels are high.</text>
</comment>
<evidence type="ECO:0000256" key="6">
    <source>
        <dbReference type="ARBA" id="ARBA00022842"/>
    </source>
</evidence>
<dbReference type="PANTHER" id="PTHR46494:SF1">
    <property type="entry name" value="CORA FAMILY METAL ION TRANSPORTER (EUROFUNG)"/>
    <property type="match status" value="1"/>
</dbReference>
<evidence type="ECO:0000313" key="13">
    <source>
        <dbReference type="EMBL" id="SFF25908.1"/>
    </source>
</evidence>
<dbReference type="CDD" id="cd12832">
    <property type="entry name" value="TmCorA-like_u3"/>
    <property type="match status" value="1"/>
</dbReference>
<evidence type="ECO:0000256" key="9">
    <source>
        <dbReference type="ARBA" id="ARBA00023136"/>
    </source>
</evidence>
<dbReference type="GO" id="GO:0015095">
    <property type="term" value="F:magnesium ion transmembrane transporter activity"/>
    <property type="evidence" value="ECO:0007669"/>
    <property type="project" value="TreeGrafter"/>
</dbReference>
<keyword evidence="7 12" id="KW-1133">Transmembrane helix</keyword>
<dbReference type="GO" id="GO:0050897">
    <property type="term" value="F:cobalt ion binding"/>
    <property type="evidence" value="ECO:0007669"/>
    <property type="project" value="TreeGrafter"/>
</dbReference>
<evidence type="ECO:0000256" key="1">
    <source>
        <dbReference type="ARBA" id="ARBA00004651"/>
    </source>
</evidence>
<dbReference type="AlphaFoldDB" id="A0A1I2H8J1"/>
<sequence length="303" mass="35350">MTEIVLKSNTGFEWVSLVNPSIRELAQIAVQYNLHSASVHDCLEPEHLPKYEVIDEVAFMVLRAYDLGASKDGDTVQKLTNKIAFFIGKDFLVTIHRKDHEYLRVVRNKWRVSRKDEDNLALKISTDLYAAAMNTYEIPIKDAMELVERYEEAIFDNNEPATIIEKLYLLRRKASIYKKMLFLFNELLKKQMVGNEMLVSYFKDVLETGEKLQYYSDQLYEDTNNLLNIHLSLASHRTNEVMKVLTILSVFFLPLTFIVGIYGMNFKYMPELESVWGYSAVWLVMLVICVGIYFWFKSKGWLS</sequence>
<comment type="similarity">
    <text evidence="2">Belongs to the CorA metal ion transporter (MIT) (TC 1.A.35) family.</text>
</comment>
<keyword evidence="6" id="KW-0460">Magnesium</keyword>
<dbReference type="SUPFAM" id="SSF143865">
    <property type="entry name" value="CorA soluble domain-like"/>
    <property type="match status" value="1"/>
</dbReference>
<evidence type="ECO:0000256" key="4">
    <source>
        <dbReference type="ARBA" id="ARBA00022475"/>
    </source>
</evidence>
<reference evidence="13 14" key="1">
    <citation type="submission" date="2016-10" db="EMBL/GenBank/DDBJ databases">
        <authorList>
            <person name="de Groot N.N."/>
        </authorList>
    </citation>
    <scope>NUCLEOTIDE SEQUENCE [LARGE SCALE GENOMIC DNA]</scope>
    <source>
        <strain>GEY</strain>
        <strain evidence="14">DSM 9560</strain>
    </source>
</reference>
<dbReference type="SUPFAM" id="SSF144083">
    <property type="entry name" value="Magnesium transport protein CorA, transmembrane region"/>
    <property type="match status" value="1"/>
</dbReference>
<gene>
    <name evidence="13" type="ORF">SAMN04488541_102246</name>
</gene>
<keyword evidence="8" id="KW-0406">Ion transport</keyword>
<dbReference type="GO" id="GO:0000287">
    <property type="term" value="F:magnesium ion binding"/>
    <property type="evidence" value="ECO:0007669"/>
    <property type="project" value="TreeGrafter"/>
</dbReference>
<evidence type="ECO:0000313" key="14">
    <source>
        <dbReference type="Proteomes" id="UP000199513"/>
    </source>
</evidence>
<dbReference type="EMBL" id="FONY01000022">
    <property type="protein sequence ID" value="SFF25908.1"/>
    <property type="molecule type" value="Genomic_DNA"/>
</dbReference>
<dbReference type="Proteomes" id="UP000199513">
    <property type="component" value="Unassembled WGS sequence"/>
</dbReference>